<dbReference type="InterPro" id="IPR002110">
    <property type="entry name" value="Ankyrin_rpt"/>
</dbReference>
<dbReference type="OrthoDB" id="163438at2759"/>
<dbReference type="RefSeq" id="XP_058313778.1">
    <property type="nucleotide sequence ID" value="XM_058448367.1"/>
</dbReference>
<dbReference type="AlphaFoldDB" id="A0A9W9NFW3"/>
<dbReference type="SUPFAM" id="SSF52540">
    <property type="entry name" value="P-loop containing nucleoside triphosphate hydrolases"/>
    <property type="match status" value="1"/>
</dbReference>
<dbReference type="Pfam" id="PF22939">
    <property type="entry name" value="WHD_GPIID"/>
    <property type="match status" value="1"/>
</dbReference>
<dbReference type="EMBL" id="JAPQKR010000004">
    <property type="protein sequence ID" value="KAJ5219205.1"/>
    <property type="molecule type" value="Genomic_DNA"/>
</dbReference>
<dbReference type="InterPro" id="IPR054471">
    <property type="entry name" value="GPIID_WHD"/>
</dbReference>
<dbReference type="InterPro" id="IPR007111">
    <property type="entry name" value="NACHT_NTPase"/>
</dbReference>
<evidence type="ECO:0000256" key="1">
    <source>
        <dbReference type="ARBA" id="ARBA00022737"/>
    </source>
</evidence>
<feature type="repeat" description="ANK" evidence="3">
    <location>
        <begin position="605"/>
        <end position="637"/>
    </location>
</feature>
<dbReference type="Pfam" id="PF00023">
    <property type="entry name" value="Ank"/>
    <property type="match status" value="2"/>
</dbReference>
<feature type="repeat" description="ANK" evidence="3">
    <location>
        <begin position="572"/>
        <end position="604"/>
    </location>
</feature>
<keyword evidence="2 3" id="KW-0040">ANK repeat</keyword>
<dbReference type="PANTHER" id="PTHR24198:SF165">
    <property type="entry name" value="ANKYRIN REPEAT-CONTAINING PROTEIN-RELATED"/>
    <property type="match status" value="1"/>
</dbReference>
<feature type="repeat" description="ANK" evidence="3">
    <location>
        <begin position="782"/>
        <end position="815"/>
    </location>
</feature>
<feature type="transmembrane region" description="Helical" evidence="4">
    <location>
        <begin position="310"/>
        <end position="333"/>
    </location>
</feature>
<accession>A0A9W9NFW3</accession>
<dbReference type="InterPro" id="IPR027417">
    <property type="entry name" value="P-loop_NTPase"/>
</dbReference>
<keyword evidence="4" id="KW-0472">Membrane</keyword>
<feature type="repeat" description="ANK" evidence="3">
    <location>
        <begin position="915"/>
        <end position="948"/>
    </location>
</feature>
<dbReference type="PROSITE" id="PS50297">
    <property type="entry name" value="ANK_REP_REGION"/>
    <property type="match status" value="12"/>
</dbReference>
<dbReference type="InterPro" id="IPR036770">
    <property type="entry name" value="Ankyrin_rpt-contain_sf"/>
</dbReference>
<proteinExistence type="predicted"/>
<dbReference type="GeneID" id="83175667"/>
<dbReference type="Gene3D" id="1.25.40.20">
    <property type="entry name" value="Ankyrin repeat-containing domain"/>
    <property type="match status" value="5"/>
</dbReference>
<feature type="repeat" description="ANK" evidence="3">
    <location>
        <begin position="638"/>
        <end position="670"/>
    </location>
</feature>
<sequence>MTMEETTILRCLDNSVSDYEDIKDSHSGRRVGETCLWFLNDETYKTWFNQGTQSVLLFSAGPGSGKSVLAAFLVDELKRHSRSGADYTVCYFFFQDSNYKSKTVTSALCALLLQLFDEEPGLLAHAVKQYQIKGQKFVEEFNALRKIFALAVQYHPRNKVICVIDGLDECEETDRDLLIDYLVGGIESGLFQYMDTHCRNKLKFFVTSRSSDTAAVDKEIALVVESEVSELGSRMNLSVNLQNTLKERFISNAGHTFLWVSLTLDQFRIRKDFTGSERQCWAILDDLPADLDAAYEMILQRSTNRRLARIILHIVIAAARPLALAEIGIALAIDKQSKSTEDLLSSRLPSIESSIQDICGGFVKIVGSQPNQKIDLVHQTAREFLIAPPSNSMPRGKGLLALTIWAICSVCFPTIYSLLAKFLGLWKHSLDPVEANRVLAEICVIYLFFEEFGSCPLVMDRQAKALDVRGTVDRYVQEYEFLDYAATHWAEHFREAQNGAGTALMESALELCDTKSKRFQTWFMVYWAVLDSLWPYPENLTNLMVGSFCGHKTLVQMILENEGADVAAKDGSGKTALIWAVEKGHKDVAQVLITNGADVNAKDMNEWTALHTAVANGYGELAELLRANHANVTAVTQRGHSALHFAARDGHHDIVGLLLGYGIGVDMRSAVGEIGRYTALHLAAMNGHKEVARLLLEKGADANAKTGLIGENLAEYAPLHFAVIEGHTEVTKLLLDNRAQLAARDTLGETPLHKLASTGHEQVVDLLLRKANRTDIEAKTKNGETPLHKAVRNKKHEAVVCLLLNENASIAAKDKNGALPLHYAAASGHEVAVRQLINLGAELTAQDDEGKSALHYAARCHNDMGARLLIEKNVDIAAQDAEGRTVLHDAAINGNEDLVALLLSEGANPCVQDKNGKTALHYAVANGREAVVKLLLANHNVDPNSRDKDGRTPLSWAFPNHHRTENVVKLMLGDERISPDSRDKNGRTPLSWAIQHWYADDSGVDLLLKSSRVDPDSRDKDGRTPLSWATGNDKYKVVDVLLDTYRVQPDSPDNNGRTPLSWAAGNDNANVVELLLRTRRVQPDSPDKNGRTPLSWAAGNENLGVVDLLLGTRRVQPASPDKNGRTPLSWAAGNGCYYVTKALLAISHVTPDAADKDGRTPISWATEKGHDEVVNLLIGTILEARILLGSI</sequence>
<feature type="repeat" description="ANK" evidence="3">
    <location>
        <begin position="1055"/>
        <end position="1077"/>
    </location>
</feature>
<keyword evidence="4" id="KW-1133">Transmembrane helix</keyword>
<comment type="caution">
    <text evidence="6">The sequence shown here is derived from an EMBL/GenBank/DDBJ whole genome shotgun (WGS) entry which is preliminary data.</text>
</comment>
<dbReference type="SUPFAM" id="SSF48403">
    <property type="entry name" value="Ankyrin repeat"/>
    <property type="match status" value="2"/>
</dbReference>
<evidence type="ECO:0000256" key="2">
    <source>
        <dbReference type="ARBA" id="ARBA00023043"/>
    </source>
</evidence>
<feature type="transmembrane region" description="Helical" evidence="4">
    <location>
        <begin position="399"/>
        <end position="419"/>
    </location>
</feature>
<dbReference type="PANTHER" id="PTHR24198">
    <property type="entry name" value="ANKYRIN REPEAT AND PROTEIN KINASE DOMAIN-CONTAINING PROTEIN"/>
    <property type="match status" value="1"/>
</dbReference>
<feature type="repeat" description="ANK" evidence="3">
    <location>
        <begin position="816"/>
        <end position="848"/>
    </location>
</feature>
<protein>
    <submittedName>
        <fullName evidence="6">FabD/lysophospholipase-like protein</fullName>
    </submittedName>
</protein>
<feature type="repeat" description="ANK" evidence="3">
    <location>
        <begin position="675"/>
        <end position="707"/>
    </location>
</feature>
<feature type="repeat" description="ANK" evidence="3">
    <location>
        <begin position="747"/>
        <end position="779"/>
    </location>
</feature>
<dbReference type="Proteomes" id="UP001150904">
    <property type="component" value="Unassembled WGS sequence"/>
</dbReference>
<organism evidence="6 7">
    <name type="scientific">Penicillium cinerascens</name>
    <dbReference type="NCBI Taxonomy" id="70096"/>
    <lineage>
        <taxon>Eukaryota</taxon>
        <taxon>Fungi</taxon>
        <taxon>Dikarya</taxon>
        <taxon>Ascomycota</taxon>
        <taxon>Pezizomycotina</taxon>
        <taxon>Eurotiomycetes</taxon>
        <taxon>Eurotiomycetidae</taxon>
        <taxon>Eurotiales</taxon>
        <taxon>Aspergillaceae</taxon>
        <taxon>Penicillium</taxon>
    </lineage>
</organism>
<reference evidence="6" key="2">
    <citation type="journal article" date="2023" name="IMA Fungus">
        <title>Comparative genomic study of the Penicillium genus elucidates a diverse pangenome and 15 lateral gene transfer events.</title>
        <authorList>
            <person name="Petersen C."/>
            <person name="Sorensen T."/>
            <person name="Nielsen M.R."/>
            <person name="Sondergaard T.E."/>
            <person name="Sorensen J.L."/>
            <person name="Fitzpatrick D.A."/>
            <person name="Frisvad J.C."/>
            <person name="Nielsen K.L."/>
        </authorList>
    </citation>
    <scope>NUCLEOTIDE SEQUENCE</scope>
    <source>
        <strain evidence="6">IBT 15544</strain>
    </source>
</reference>
<dbReference type="PRINTS" id="PR01415">
    <property type="entry name" value="ANKYRIN"/>
</dbReference>
<gene>
    <name evidence="6" type="ORF">N7498_001304</name>
</gene>
<evidence type="ECO:0000313" key="7">
    <source>
        <dbReference type="Proteomes" id="UP001150904"/>
    </source>
</evidence>
<evidence type="ECO:0000259" key="5">
    <source>
        <dbReference type="PROSITE" id="PS50837"/>
    </source>
</evidence>
<evidence type="ECO:0000256" key="3">
    <source>
        <dbReference type="PROSITE-ProRule" id="PRU00023"/>
    </source>
</evidence>
<dbReference type="Pfam" id="PF13637">
    <property type="entry name" value="Ank_4"/>
    <property type="match status" value="1"/>
</dbReference>
<evidence type="ECO:0000313" key="6">
    <source>
        <dbReference type="EMBL" id="KAJ5219205.1"/>
    </source>
</evidence>
<reference evidence="6" key="1">
    <citation type="submission" date="2022-12" db="EMBL/GenBank/DDBJ databases">
        <authorList>
            <person name="Petersen C."/>
        </authorList>
    </citation>
    <scope>NUCLEOTIDE SEQUENCE</scope>
    <source>
        <strain evidence="6">IBT 15544</strain>
    </source>
</reference>
<keyword evidence="7" id="KW-1185">Reference proteome</keyword>
<feature type="repeat" description="ANK" evidence="3">
    <location>
        <begin position="714"/>
        <end position="746"/>
    </location>
</feature>
<dbReference type="Gene3D" id="3.40.50.300">
    <property type="entry name" value="P-loop containing nucleotide triphosphate hydrolases"/>
    <property type="match status" value="1"/>
</dbReference>
<evidence type="ECO:0000256" key="4">
    <source>
        <dbReference type="SAM" id="Phobius"/>
    </source>
</evidence>
<dbReference type="InterPro" id="IPR056884">
    <property type="entry name" value="NPHP3-like_N"/>
</dbReference>
<keyword evidence="1" id="KW-0677">Repeat</keyword>
<dbReference type="Pfam" id="PF24883">
    <property type="entry name" value="NPHP3_N"/>
    <property type="match status" value="1"/>
</dbReference>
<keyword evidence="4" id="KW-0812">Transmembrane</keyword>
<name>A0A9W9NFW3_9EURO</name>
<feature type="domain" description="NACHT" evidence="5">
    <location>
        <begin position="54"/>
        <end position="211"/>
    </location>
</feature>
<feature type="repeat" description="ANK" evidence="3">
    <location>
        <begin position="882"/>
        <end position="914"/>
    </location>
</feature>
<dbReference type="SMART" id="SM00248">
    <property type="entry name" value="ANK"/>
    <property type="match status" value="19"/>
</dbReference>
<dbReference type="Pfam" id="PF12796">
    <property type="entry name" value="Ank_2"/>
    <property type="match status" value="5"/>
</dbReference>
<dbReference type="PROSITE" id="PS50837">
    <property type="entry name" value="NACHT"/>
    <property type="match status" value="1"/>
</dbReference>
<dbReference type="PROSITE" id="PS50088">
    <property type="entry name" value="ANK_REPEAT"/>
    <property type="match status" value="13"/>
</dbReference>
<feature type="repeat" description="ANK" evidence="3">
    <location>
        <begin position="1157"/>
        <end position="1178"/>
    </location>
</feature>
<feature type="repeat" description="ANK" evidence="3">
    <location>
        <begin position="849"/>
        <end position="881"/>
    </location>
</feature>